<keyword evidence="6" id="KW-1185">Reference proteome</keyword>
<feature type="domain" description="Spermatogenesis-associated protein 20-like TRX" evidence="4">
    <location>
        <begin position="38"/>
        <end position="105"/>
    </location>
</feature>
<dbReference type="EMBL" id="JAAGWD010000003">
    <property type="protein sequence ID" value="NEM97864.1"/>
    <property type="molecule type" value="Genomic_DNA"/>
</dbReference>
<organism evidence="5 6">
    <name type="scientific">Pontibacter burrus</name>
    <dbReference type="NCBI Taxonomy" id="2704466"/>
    <lineage>
        <taxon>Bacteria</taxon>
        <taxon>Pseudomonadati</taxon>
        <taxon>Bacteroidota</taxon>
        <taxon>Cytophagia</taxon>
        <taxon>Cytophagales</taxon>
        <taxon>Hymenobacteraceae</taxon>
        <taxon>Pontibacter</taxon>
    </lineage>
</organism>
<accession>A0A6B3LWQ4</accession>
<dbReference type="PROSITE" id="PS00194">
    <property type="entry name" value="THIOREDOXIN_1"/>
    <property type="match status" value="1"/>
</dbReference>
<dbReference type="InterPro" id="IPR004879">
    <property type="entry name" value="Ssp411-like_TRX"/>
</dbReference>
<dbReference type="Proteomes" id="UP000474777">
    <property type="component" value="Unassembled WGS sequence"/>
</dbReference>
<keyword evidence="1 3" id="KW-0732">Signal</keyword>
<name>A0A6B3LWQ4_9BACT</name>
<feature type="chain" id="PRO_5025686167" evidence="3">
    <location>
        <begin position="25"/>
        <end position="183"/>
    </location>
</feature>
<comment type="caution">
    <text evidence="5">The sequence shown here is derived from an EMBL/GenBank/DDBJ whole genome shotgun (WGS) entry which is preliminary data.</text>
</comment>
<evidence type="ECO:0000256" key="3">
    <source>
        <dbReference type="SAM" id="SignalP"/>
    </source>
</evidence>
<dbReference type="SUPFAM" id="SSF52833">
    <property type="entry name" value="Thioredoxin-like"/>
    <property type="match status" value="1"/>
</dbReference>
<reference evidence="5 6" key="1">
    <citation type="submission" date="2020-02" db="EMBL/GenBank/DDBJ databases">
        <authorList>
            <person name="Kim M.K."/>
        </authorList>
    </citation>
    <scope>NUCLEOTIDE SEQUENCE [LARGE SCALE GENOMIC DNA]</scope>
    <source>
        <strain evidence="5 6">BT327</strain>
    </source>
</reference>
<dbReference type="InterPro" id="IPR051099">
    <property type="entry name" value="AGR/TXD"/>
</dbReference>
<evidence type="ECO:0000256" key="2">
    <source>
        <dbReference type="ARBA" id="ARBA00023284"/>
    </source>
</evidence>
<dbReference type="InterPro" id="IPR036249">
    <property type="entry name" value="Thioredoxin-like_sf"/>
</dbReference>
<dbReference type="Gene3D" id="3.40.30.10">
    <property type="entry name" value="Glutaredoxin"/>
    <property type="match status" value="1"/>
</dbReference>
<proteinExistence type="predicted"/>
<dbReference type="InterPro" id="IPR017937">
    <property type="entry name" value="Thioredoxin_CS"/>
</dbReference>
<evidence type="ECO:0000256" key="1">
    <source>
        <dbReference type="ARBA" id="ARBA00022729"/>
    </source>
</evidence>
<gene>
    <name evidence="5" type="ORF">GXP69_09175</name>
</gene>
<keyword evidence="2" id="KW-0676">Redox-active center</keyword>
<dbReference type="Pfam" id="PF03190">
    <property type="entry name" value="Thioredox_DsbH"/>
    <property type="match status" value="1"/>
</dbReference>
<dbReference type="AlphaFoldDB" id="A0A6B3LWQ4"/>
<evidence type="ECO:0000313" key="6">
    <source>
        <dbReference type="Proteomes" id="UP000474777"/>
    </source>
</evidence>
<evidence type="ECO:0000259" key="4">
    <source>
        <dbReference type="Pfam" id="PF03190"/>
    </source>
</evidence>
<dbReference type="RefSeq" id="WP_163914617.1">
    <property type="nucleotide sequence ID" value="NZ_JAAGWD010000003.1"/>
</dbReference>
<protein>
    <submittedName>
        <fullName evidence="5">DUF255 domain-containing protein</fullName>
    </submittedName>
</protein>
<dbReference type="PANTHER" id="PTHR15337:SF11">
    <property type="entry name" value="THIOREDOXIN DOMAIN-CONTAINING PROTEIN"/>
    <property type="match status" value="1"/>
</dbReference>
<feature type="signal peptide" evidence="3">
    <location>
        <begin position="1"/>
        <end position="24"/>
    </location>
</feature>
<sequence length="183" mass="21101">MKRNTYTLFALLALLIGVSAFKMADNSGKTQDKPAKGETIKWMTLAEAEAKTKKEPRKIFIDVYTDWCGWCKKMDKDTFSDPEIAAYVNKNFYAVKLNAEGKEPITVGGHTFTYKPEYKVHELAIALLNGQMSYPTTVYLDEKMNMLSPVPGYLDKKNFTKIIRYFGENHHKTMSWAEYEKRK</sequence>
<evidence type="ECO:0000313" key="5">
    <source>
        <dbReference type="EMBL" id="NEM97864.1"/>
    </source>
</evidence>
<dbReference type="PANTHER" id="PTHR15337">
    <property type="entry name" value="ANTERIOR GRADIENT PROTEIN-RELATED"/>
    <property type="match status" value="1"/>
</dbReference>